<evidence type="ECO:0000313" key="3">
    <source>
        <dbReference type="Proteomes" id="UP001303899"/>
    </source>
</evidence>
<dbReference type="Proteomes" id="UP001303899">
    <property type="component" value="Unassembled WGS sequence"/>
</dbReference>
<dbReference type="Pfam" id="PF12680">
    <property type="entry name" value="SnoaL_2"/>
    <property type="match status" value="1"/>
</dbReference>
<evidence type="ECO:0000313" key="2">
    <source>
        <dbReference type="EMBL" id="MEA5404323.1"/>
    </source>
</evidence>
<dbReference type="Gene3D" id="3.10.450.50">
    <property type="match status" value="1"/>
</dbReference>
<keyword evidence="3" id="KW-1185">Reference proteome</keyword>
<dbReference type="RefSeq" id="WP_323697649.1">
    <property type="nucleotide sequence ID" value="NZ_JAYGIL010000020.1"/>
</dbReference>
<dbReference type="EMBL" id="JAYGIL010000020">
    <property type="protein sequence ID" value="MEA5404323.1"/>
    <property type="molecule type" value="Genomic_DNA"/>
</dbReference>
<reference evidence="2 3" key="1">
    <citation type="submission" date="2023-12" db="EMBL/GenBank/DDBJ databases">
        <title>Novel species of the genus Arcicella isolated from rivers.</title>
        <authorList>
            <person name="Lu H."/>
        </authorList>
    </citation>
    <scope>NUCLEOTIDE SEQUENCE [LARGE SCALE GENOMIC DNA]</scope>
    <source>
        <strain evidence="2 3">DC2W</strain>
    </source>
</reference>
<dbReference type="SUPFAM" id="SSF54427">
    <property type="entry name" value="NTF2-like"/>
    <property type="match status" value="1"/>
</dbReference>
<protein>
    <submittedName>
        <fullName evidence="2">Nuclear transport factor 2 family protein</fullName>
    </submittedName>
</protein>
<gene>
    <name evidence="2" type="ORF">VB776_15430</name>
</gene>
<dbReference type="InterPro" id="IPR037401">
    <property type="entry name" value="SnoaL-like"/>
</dbReference>
<comment type="caution">
    <text evidence="2">The sequence shown here is derived from an EMBL/GenBank/DDBJ whole genome shotgun (WGS) entry which is preliminary data.</text>
</comment>
<name>A0ABU5S760_9BACT</name>
<proteinExistence type="predicted"/>
<evidence type="ECO:0000259" key="1">
    <source>
        <dbReference type="Pfam" id="PF12680"/>
    </source>
</evidence>
<feature type="domain" description="SnoaL-like" evidence="1">
    <location>
        <begin position="13"/>
        <end position="100"/>
    </location>
</feature>
<sequence length="123" mass="13872">MTNKELVFTAVTSVFGQRDVSALDKYFDSNYIQHNPALPNGTDILKQIIPGLPADFKYEVATVTEHDDIVMVHGRFSNWNGKNYVAVDIFKVKDGKIIEHWDVLQEEVETAKTVTGNPMFPLS</sequence>
<dbReference type="InterPro" id="IPR032710">
    <property type="entry name" value="NTF2-like_dom_sf"/>
</dbReference>
<organism evidence="2 3">
    <name type="scientific">Arcicella gelida</name>
    <dbReference type="NCBI Taxonomy" id="2984195"/>
    <lineage>
        <taxon>Bacteria</taxon>
        <taxon>Pseudomonadati</taxon>
        <taxon>Bacteroidota</taxon>
        <taxon>Cytophagia</taxon>
        <taxon>Cytophagales</taxon>
        <taxon>Flectobacillaceae</taxon>
        <taxon>Arcicella</taxon>
    </lineage>
</organism>
<accession>A0ABU5S760</accession>